<accession>A0A7I8DQ89</accession>
<comment type="catalytic activity">
    <reaction evidence="6 8">
        <text>(2S)-2-hydroxy-3-oxobutyl phosphate + 5-amino-6-(D-ribitylamino)uracil = 6,7-dimethyl-8-(1-D-ribityl)lumazine + phosphate + 2 H2O + H(+)</text>
        <dbReference type="Rhea" id="RHEA:26152"/>
        <dbReference type="ChEBI" id="CHEBI:15377"/>
        <dbReference type="ChEBI" id="CHEBI:15378"/>
        <dbReference type="ChEBI" id="CHEBI:15934"/>
        <dbReference type="ChEBI" id="CHEBI:43474"/>
        <dbReference type="ChEBI" id="CHEBI:58201"/>
        <dbReference type="ChEBI" id="CHEBI:58830"/>
        <dbReference type="EC" id="2.5.1.78"/>
    </reaction>
</comment>
<proteinExistence type="inferred from homology"/>
<dbReference type="InterPro" id="IPR002180">
    <property type="entry name" value="LS/RS"/>
</dbReference>
<dbReference type="Proteomes" id="UP000515703">
    <property type="component" value="Chromosome"/>
</dbReference>
<evidence type="ECO:0000256" key="3">
    <source>
        <dbReference type="ARBA" id="ARBA00012664"/>
    </source>
</evidence>
<comment type="function">
    <text evidence="8">Catalyzes the formation of 6,7-dimethyl-8-ribityllumazine by condensation of 5-amino-6-(D-ribitylamino)uracil with 3,4-dihydroxy-2-butanone 4-phosphate. This is the penultimate step in the biosynthesis of riboflavin.</text>
</comment>
<gene>
    <name evidence="8 9" type="primary">ribH</name>
    <name evidence="9" type="ORF">bsdcttw_36190</name>
</gene>
<evidence type="ECO:0000256" key="1">
    <source>
        <dbReference type="ARBA" id="ARBA00004917"/>
    </source>
</evidence>
<dbReference type="NCBIfam" id="NF000812">
    <property type="entry name" value="PRK00061.1-4"/>
    <property type="match status" value="1"/>
</dbReference>
<dbReference type="RefSeq" id="WP_185256237.1">
    <property type="nucleotide sequence ID" value="NZ_AP023368.1"/>
</dbReference>
<evidence type="ECO:0000313" key="9">
    <source>
        <dbReference type="EMBL" id="BCK00579.1"/>
    </source>
</evidence>
<keyword evidence="4 8" id="KW-0686">Riboflavin biosynthesis</keyword>
<dbReference type="KEGG" id="acht:bsdcttw_36190"/>
<dbReference type="EMBL" id="AP023368">
    <property type="protein sequence ID" value="BCK00579.1"/>
    <property type="molecule type" value="Genomic_DNA"/>
</dbReference>
<dbReference type="EC" id="2.5.1.78" evidence="3 8"/>
<organism evidence="9 10">
    <name type="scientific">Anaerocolumna chitinilytica</name>
    <dbReference type="NCBI Taxonomy" id="1727145"/>
    <lineage>
        <taxon>Bacteria</taxon>
        <taxon>Bacillati</taxon>
        <taxon>Bacillota</taxon>
        <taxon>Clostridia</taxon>
        <taxon>Lachnospirales</taxon>
        <taxon>Lachnospiraceae</taxon>
        <taxon>Anaerocolumna</taxon>
    </lineage>
</organism>
<dbReference type="InterPro" id="IPR036467">
    <property type="entry name" value="LS/RS_sf"/>
</dbReference>
<evidence type="ECO:0000256" key="8">
    <source>
        <dbReference type="HAMAP-Rule" id="MF_00178"/>
    </source>
</evidence>
<comment type="similarity">
    <text evidence="2 8">Belongs to the DMRL synthase family.</text>
</comment>
<dbReference type="PANTHER" id="PTHR21058">
    <property type="entry name" value="6,7-DIMETHYL-8-RIBITYLLUMAZINE SYNTHASE DMRL SYNTHASE LUMAZINE SYNTHASE"/>
    <property type="match status" value="1"/>
</dbReference>
<feature type="binding site" evidence="8">
    <location>
        <position position="22"/>
    </location>
    <ligand>
        <name>5-amino-6-(D-ribitylamino)uracil</name>
        <dbReference type="ChEBI" id="CHEBI:15934"/>
    </ligand>
</feature>
<dbReference type="AlphaFoldDB" id="A0A7I8DQ89"/>
<dbReference type="CDD" id="cd09209">
    <property type="entry name" value="Lumazine_synthase-I"/>
    <property type="match status" value="1"/>
</dbReference>
<dbReference type="FunFam" id="3.40.50.960:FF:000001">
    <property type="entry name" value="6,7-dimethyl-8-ribityllumazine synthase"/>
    <property type="match status" value="1"/>
</dbReference>
<protein>
    <recommendedName>
        <fullName evidence="7 8">6,7-dimethyl-8-ribityllumazine synthase</fullName>
        <shortName evidence="8">DMRL synthase</shortName>
        <shortName evidence="8">LS</shortName>
        <shortName evidence="8">Lumazine synthase</shortName>
        <ecNumber evidence="3 8">2.5.1.78</ecNumber>
    </recommendedName>
</protein>
<dbReference type="GO" id="GO:0009349">
    <property type="term" value="C:riboflavin synthase complex"/>
    <property type="evidence" value="ECO:0007669"/>
    <property type="project" value="UniProtKB-UniRule"/>
</dbReference>
<feature type="active site" description="Proton donor" evidence="8">
    <location>
        <position position="88"/>
    </location>
</feature>
<dbReference type="PANTHER" id="PTHR21058:SF0">
    <property type="entry name" value="6,7-DIMETHYL-8-RIBITYLLUMAZINE SYNTHASE"/>
    <property type="match status" value="1"/>
</dbReference>
<feature type="binding site" evidence="8">
    <location>
        <begin position="56"/>
        <end position="58"/>
    </location>
    <ligand>
        <name>5-amino-6-(D-ribitylamino)uracil</name>
        <dbReference type="ChEBI" id="CHEBI:15934"/>
    </ligand>
</feature>
<reference evidence="9 10" key="2">
    <citation type="submission" date="2020-08" db="EMBL/GenBank/DDBJ databases">
        <authorList>
            <person name="Ueki A."/>
            <person name="Tonouchi A."/>
        </authorList>
    </citation>
    <scope>NUCLEOTIDE SEQUENCE [LARGE SCALE GENOMIC DNA]</scope>
    <source>
        <strain evidence="9 10">CTTW</strain>
    </source>
</reference>
<sequence length="156" mass="16941">MKTFEGKLVSESIRIGIVAARFNEFITSKLLSGAIDALTRHEVKEEDIELAWVPGAFEIPLLAAKMAKSGRYDAIICLGAVIRGSTTHYDYVCSEVSKGIANVSLSNDIPVMFGVLTTENIEQAIERAGTKAGNKGFDCAVGAIEMVNLIREFDRI</sequence>
<dbReference type="Pfam" id="PF00885">
    <property type="entry name" value="DMRL_synthase"/>
    <property type="match status" value="1"/>
</dbReference>
<feature type="binding site" evidence="8">
    <location>
        <position position="127"/>
    </location>
    <ligand>
        <name>(2S)-2-hydroxy-3-oxobutyl phosphate</name>
        <dbReference type="ChEBI" id="CHEBI:58830"/>
    </ligand>
</feature>
<evidence type="ECO:0000313" key="10">
    <source>
        <dbReference type="Proteomes" id="UP000515703"/>
    </source>
</evidence>
<evidence type="ECO:0000256" key="7">
    <source>
        <dbReference type="ARBA" id="ARBA00072606"/>
    </source>
</evidence>
<evidence type="ECO:0000256" key="2">
    <source>
        <dbReference type="ARBA" id="ARBA00007424"/>
    </source>
</evidence>
<dbReference type="GO" id="GO:0005829">
    <property type="term" value="C:cytosol"/>
    <property type="evidence" value="ECO:0007669"/>
    <property type="project" value="TreeGrafter"/>
</dbReference>
<dbReference type="HAMAP" id="MF_00178">
    <property type="entry name" value="Lumazine_synth"/>
    <property type="match status" value="1"/>
</dbReference>
<evidence type="ECO:0000256" key="5">
    <source>
        <dbReference type="ARBA" id="ARBA00022679"/>
    </source>
</evidence>
<feature type="binding site" evidence="8">
    <location>
        <begin position="80"/>
        <end position="82"/>
    </location>
    <ligand>
        <name>5-amino-6-(D-ribitylamino)uracil</name>
        <dbReference type="ChEBI" id="CHEBI:15934"/>
    </ligand>
</feature>
<feature type="binding site" evidence="8">
    <location>
        <begin position="85"/>
        <end position="86"/>
    </location>
    <ligand>
        <name>(2S)-2-hydroxy-3-oxobutyl phosphate</name>
        <dbReference type="ChEBI" id="CHEBI:58830"/>
    </ligand>
</feature>
<dbReference type="Gene3D" id="3.40.50.960">
    <property type="entry name" value="Lumazine/riboflavin synthase"/>
    <property type="match status" value="1"/>
</dbReference>
<dbReference type="GO" id="GO:0009231">
    <property type="term" value="P:riboflavin biosynthetic process"/>
    <property type="evidence" value="ECO:0007669"/>
    <property type="project" value="UniProtKB-UniRule"/>
</dbReference>
<evidence type="ECO:0000256" key="6">
    <source>
        <dbReference type="ARBA" id="ARBA00048785"/>
    </source>
</evidence>
<comment type="pathway">
    <text evidence="1 8">Cofactor biosynthesis; riboflavin biosynthesis; riboflavin from 2-hydroxy-3-oxobutyl phosphate and 5-amino-6-(D-ribitylamino)uracil: step 1/2.</text>
</comment>
<reference evidence="9 10" key="1">
    <citation type="submission" date="2020-08" db="EMBL/GenBank/DDBJ databases">
        <title>Draft genome sequencing of an Anaerocolumna strain isolated from anoxic soil subjected to BSD treatment.</title>
        <authorList>
            <person name="Uek A."/>
            <person name="Tonouchi A."/>
        </authorList>
    </citation>
    <scope>NUCLEOTIDE SEQUENCE [LARGE SCALE GENOMIC DNA]</scope>
    <source>
        <strain evidence="9 10">CTTW</strain>
    </source>
</reference>
<keyword evidence="5 8" id="KW-0808">Transferase</keyword>
<dbReference type="UniPathway" id="UPA00275">
    <property type="reaction ID" value="UER00404"/>
</dbReference>
<dbReference type="InterPro" id="IPR034964">
    <property type="entry name" value="LS"/>
</dbReference>
<name>A0A7I8DQ89_9FIRM</name>
<keyword evidence="10" id="KW-1185">Reference proteome</keyword>
<feature type="binding site" evidence="8">
    <location>
        <position position="113"/>
    </location>
    <ligand>
        <name>5-amino-6-(D-ribitylamino)uracil</name>
        <dbReference type="ChEBI" id="CHEBI:15934"/>
    </ligand>
</feature>
<evidence type="ECO:0000256" key="4">
    <source>
        <dbReference type="ARBA" id="ARBA00022619"/>
    </source>
</evidence>
<dbReference type="SUPFAM" id="SSF52121">
    <property type="entry name" value="Lumazine synthase"/>
    <property type="match status" value="1"/>
</dbReference>
<dbReference type="GO" id="GO:0000906">
    <property type="term" value="F:6,7-dimethyl-8-ribityllumazine synthase activity"/>
    <property type="evidence" value="ECO:0007669"/>
    <property type="project" value="UniProtKB-UniRule"/>
</dbReference>
<dbReference type="NCBIfam" id="TIGR00114">
    <property type="entry name" value="lumazine-synth"/>
    <property type="match status" value="1"/>
</dbReference>